<keyword evidence="4" id="KW-1185">Reference proteome</keyword>
<keyword evidence="3" id="KW-0255">Endonuclease</keyword>
<reference evidence="3 4" key="1">
    <citation type="submission" date="2020-08" db="EMBL/GenBank/DDBJ databases">
        <title>Genomic Encyclopedia of Type Strains, Phase IV (KMG-IV): sequencing the most valuable type-strain genomes for metagenomic binning, comparative biology and taxonomic classification.</title>
        <authorList>
            <person name="Goeker M."/>
        </authorList>
    </citation>
    <scope>NUCLEOTIDE SEQUENCE [LARGE SCALE GENOMIC DNA]</scope>
    <source>
        <strain evidence="3 4">YIM 65646</strain>
    </source>
</reference>
<dbReference type="RefSeq" id="WP_184789841.1">
    <property type="nucleotide sequence ID" value="NZ_BONT01000072.1"/>
</dbReference>
<proteinExistence type="predicted"/>
<dbReference type="InterPro" id="IPR052906">
    <property type="entry name" value="Type_IV_Methyl-Rstrct_Enzyme"/>
</dbReference>
<dbReference type="InterPro" id="IPR011856">
    <property type="entry name" value="tRNA_endonuc-like_dom_sf"/>
</dbReference>
<comment type="caution">
    <text evidence="3">The sequence shown here is derived from an EMBL/GenBank/DDBJ whole genome shotgun (WGS) entry which is preliminary data.</text>
</comment>
<dbReference type="GO" id="GO:0003677">
    <property type="term" value="F:DNA binding"/>
    <property type="evidence" value="ECO:0007669"/>
    <property type="project" value="InterPro"/>
</dbReference>
<name>A0A841FTY0_9ACTN</name>
<organism evidence="3 4">
    <name type="scientific">Phytomonospora endophytica</name>
    <dbReference type="NCBI Taxonomy" id="714109"/>
    <lineage>
        <taxon>Bacteria</taxon>
        <taxon>Bacillati</taxon>
        <taxon>Actinomycetota</taxon>
        <taxon>Actinomycetes</taxon>
        <taxon>Micromonosporales</taxon>
        <taxon>Micromonosporaceae</taxon>
        <taxon>Phytomonospora</taxon>
    </lineage>
</organism>
<accession>A0A841FTY0</accession>
<protein>
    <submittedName>
        <fullName evidence="3">Restriction endonuclease Mrr</fullName>
    </submittedName>
</protein>
<feature type="compositionally biased region" description="Low complexity" evidence="1">
    <location>
        <begin position="39"/>
        <end position="50"/>
    </location>
</feature>
<dbReference type="PANTHER" id="PTHR30015">
    <property type="entry name" value="MRR RESTRICTION SYSTEM PROTEIN"/>
    <property type="match status" value="1"/>
</dbReference>
<keyword evidence="3" id="KW-0378">Hydrolase</keyword>
<evidence type="ECO:0000313" key="3">
    <source>
        <dbReference type="EMBL" id="MBB6037002.1"/>
    </source>
</evidence>
<sequence length="235" mass="26065">MSTLAGEPRFPWRRRVISDGEPFRIPDPDDSPDPAHAQRQAGLRAGLARLSGRRRDRTRPSGEPGRYARYADRRAVAAEPVDLGARLVARMRECGHDFFISTVLGLLAADGYQSAEGHRMTLDALGHTVVQGVIWHDPYDTDPLFVVCRKVGIGRPVGVREVEDFAREMAAQPTTRGCVVTTGRFTPEARDYAAAVAGRVTLRLIDQGELGELMIRHRFGVRRTLDVDDSFFEVG</sequence>
<dbReference type="AlphaFoldDB" id="A0A841FTY0"/>
<feature type="domain" description="Restriction endonuclease type IV Mrr" evidence="2">
    <location>
        <begin position="92"/>
        <end position="214"/>
    </location>
</feature>
<dbReference type="Gene3D" id="3.40.1350.10">
    <property type="match status" value="1"/>
</dbReference>
<dbReference type="InterPro" id="IPR007560">
    <property type="entry name" value="Restrct_endonuc_IV_Mrr"/>
</dbReference>
<evidence type="ECO:0000259" key="2">
    <source>
        <dbReference type="Pfam" id="PF04471"/>
    </source>
</evidence>
<keyword evidence="3" id="KW-0540">Nuclease</keyword>
<dbReference type="Proteomes" id="UP000548476">
    <property type="component" value="Unassembled WGS sequence"/>
</dbReference>
<feature type="compositionally biased region" description="Basic and acidic residues" evidence="1">
    <location>
        <begin position="16"/>
        <end position="27"/>
    </location>
</feature>
<dbReference type="EMBL" id="JACHGT010000011">
    <property type="protein sequence ID" value="MBB6037002.1"/>
    <property type="molecule type" value="Genomic_DNA"/>
</dbReference>
<evidence type="ECO:0000313" key="4">
    <source>
        <dbReference type="Proteomes" id="UP000548476"/>
    </source>
</evidence>
<evidence type="ECO:0000256" key="1">
    <source>
        <dbReference type="SAM" id="MobiDB-lite"/>
    </source>
</evidence>
<gene>
    <name evidence="3" type="ORF">HNR73_004875</name>
</gene>
<dbReference type="InterPro" id="IPR011335">
    <property type="entry name" value="Restrct_endonuc-II-like"/>
</dbReference>
<feature type="region of interest" description="Disordered" evidence="1">
    <location>
        <begin position="1"/>
        <end position="68"/>
    </location>
</feature>
<dbReference type="SUPFAM" id="SSF52980">
    <property type="entry name" value="Restriction endonuclease-like"/>
    <property type="match status" value="1"/>
</dbReference>
<dbReference type="GO" id="GO:0009307">
    <property type="term" value="P:DNA restriction-modification system"/>
    <property type="evidence" value="ECO:0007669"/>
    <property type="project" value="InterPro"/>
</dbReference>
<dbReference type="PANTHER" id="PTHR30015:SF7">
    <property type="entry name" value="TYPE IV METHYL-DIRECTED RESTRICTION ENZYME ECOKMRR"/>
    <property type="match status" value="1"/>
</dbReference>
<dbReference type="Pfam" id="PF04471">
    <property type="entry name" value="Mrr_cat"/>
    <property type="match status" value="1"/>
</dbReference>
<dbReference type="GO" id="GO:0015666">
    <property type="term" value="F:restriction endodeoxyribonuclease activity"/>
    <property type="evidence" value="ECO:0007669"/>
    <property type="project" value="TreeGrafter"/>
</dbReference>